<proteinExistence type="predicted"/>
<dbReference type="Pfam" id="PF06996">
    <property type="entry name" value="T6SS_TssG"/>
    <property type="match status" value="1"/>
</dbReference>
<dbReference type="Proteomes" id="UP000061512">
    <property type="component" value="Unassembled WGS sequence"/>
</dbReference>
<evidence type="ECO:0000313" key="3">
    <source>
        <dbReference type="Proteomes" id="UP000061512"/>
    </source>
</evidence>
<feature type="region of interest" description="Disordered" evidence="1">
    <location>
        <begin position="43"/>
        <end position="66"/>
    </location>
</feature>
<gene>
    <name evidence="2" type="ORF">WT57_21915</name>
</gene>
<sequence length="385" mass="42153">MKRRELPDLDPLVASLLARAPKMNFMQLCRVLELRIPGALRPEGRPFEGGVRSGGLPGFGTRDTAEHEPVRFRPYPRVGFPVGEVASVESDDGAGAFGTDAPPTVRTTFMGLYGVDAAMPPHMIDEIVLREEGHEAVEAFLDQFNHRFVTLLYRAWKKYRYPESFRPGGTDAHSRNLLCLAGFGWGNKPQRAGLPDSRMLALLGLLIQHTRTPEGLAGVVALAVPGVAVRVDEFFPAITRAGQPRPLTSVSRATTRETDVRQGLGGGYVLGQRMTYRSRAVLVTLRPVDAGQAHDLLPGAWLHRELMALVRLYVGVKADVHLRMEISSQLAPRPAIGQMEAGPAPRLGWTTVLPAHRERVINIALGVYEAFPAPGPNPHLTPHHV</sequence>
<dbReference type="EMBL" id="LPJX01000045">
    <property type="protein sequence ID" value="KWF63740.1"/>
    <property type="molecule type" value="Genomic_DNA"/>
</dbReference>
<dbReference type="NCBIfam" id="TIGR03347">
    <property type="entry name" value="VI_chp_1"/>
    <property type="match status" value="1"/>
</dbReference>
<comment type="caution">
    <text evidence="2">The sequence shown here is derived from an EMBL/GenBank/DDBJ whole genome shotgun (WGS) entry which is preliminary data.</text>
</comment>
<dbReference type="InterPro" id="IPR010732">
    <property type="entry name" value="T6SS_TssG-like"/>
</dbReference>
<dbReference type="RefSeq" id="WP_060299347.1">
    <property type="nucleotide sequence ID" value="NZ_LPJX01000045.1"/>
</dbReference>
<accession>A0A132EZS5</accession>
<dbReference type="PANTHER" id="PTHR35564">
    <property type="match status" value="1"/>
</dbReference>
<evidence type="ECO:0000256" key="1">
    <source>
        <dbReference type="SAM" id="MobiDB-lite"/>
    </source>
</evidence>
<dbReference type="AlphaFoldDB" id="A0A132EZS5"/>
<organism evidence="2 3">
    <name type="scientific">Burkholderia pseudomultivorans</name>
    <dbReference type="NCBI Taxonomy" id="1207504"/>
    <lineage>
        <taxon>Bacteria</taxon>
        <taxon>Pseudomonadati</taxon>
        <taxon>Pseudomonadota</taxon>
        <taxon>Betaproteobacteria</taxon>
        <taxon>Burkholderiales</taxon>
        <taxon>Burkholderiaceae</taxon>
        <taxon>Burkholderia</taxon>
        <taxon>Burkholderia cepacia complex</taxon>
    </lineage>
</organism>
<dbReference type="PANTHER" id="PTHR35564:SF3">
    <property type="entry name" value="TYPE VI SECRETION SYSTEM BASEPLATE SUBUNIT TSSG"/>
    <property type="match status" value="1"/>
</dbReference>
<evidence type="ECO:0000313" key="2">
    <source>
        <dbReference type="EMBL" id="KWF63740.1"/>
    </source>
</evidence>
<protein>
    <submittedName>
        <fullName evidence="2">Type VI secretion protein</fullName>
    </submittedName>
</protein>
<name>A0A132EZS5_9BURK</name>
<reference evidence="2 3" key="1">
    <citation type="submission" date="2015-11" db="EMBL/GenBank/DDBJ databases">
        <title>Expanding the genomic diversity of Burkholderia species for the development of highly accurate diagnostics.</title>
        <authorList>
            <person name="Sahl J."/>
            <person name="Keim P."/>
            <person name="Wagner D."/>
        </authorList>
    </citation>
    <scope>NUCLEOTIDE SEQUENCE [LARGE SCALE GENOMIC DNA]</scope>
    <source>
        <strain evidence="2 3">MSMB574WGS</strain>
    </source>
</reference>